<dbReference type="PROSITE" id="PS50240">
    <property type="entry name" value="TRYPSIN_DOM"/>
    <property type="match status" value="1"/>
</dbReference>
<dbReference type="SMART" id="SM00020">
    <property type="entry name" value="Tryp_SPc"/>
    <property type="match status" value="1"/>
</dbReference>
<dbReference type="SUPFAM" id="SSF50494">
    <property type="entry name" value="Trypsin-like serine proteases"/>
    <property type="match status" value="1"/>
</dbReference>
<dbReference type="EMBL" id="JBJQND010000002">
    <property type="protein sequence ID" value="KAL3886436.1"/>
    <property type="molecule type" value="Genomic_DNA"/>
</dbReference>
<dbReference type="InterPro" id="IPR001254">
    <property type="entry name" value="Trypsin_dom"/>
</dbReference>
<dbReference type="Gene3D" id="2.40.10.10">
    <property type="entry name" value="Trypsin-like serine proteases"/>
    <property type="match status" value="1"/>
</dbReference>
<dbReference type="InterPro" id="IPR009003">
    <property type="entry name" value="Peptidase_S1_PA"/>
</dbReference>
<gene>
    <name evidence="4" type="ORF">ACJMK2_026428</name>
</gene>
<comment type="similarity">
    <text evidence="2">Belongs to the peptidase S1 family. CLIP subfamily.</text>
</comment>
<keyword evidence="1" id="KW-1015">Disulfide bond</keyword>
<name>A0ABD3XLD0_SINWO</name>
<evidence type="ECO:0000313" key="4">
    <source>
        <dbReference type="EMBL" id="KAL3886436.1"/>
    </source>
</evidence>
<comment type="caution">
    <text evidence="4">The sequence shown here is derived from an EMBL/GenBank/DDBJ whole genome shotgun (WGS) entry which is preliminary data.</text>
</comment>
<evidence type="ECO:0000256" key="2">
    <source>
        <dbReference type="ARBA" id="ARBA00024195"/>
    </source>
</evidence>
<dbReference type="PANTHER" id="PTHR24256">
    <property type="entry name" value="TRYPTASE-RELATED"/>
    <property type="match status" value="1"/>
</dbReference>
<keyword evidence="5" id="KW-1185">Reference proteome</keyword>
<dbReference type="Proteomes" id="UP001634394">
    <property type="component" value="Unassembled WGS sequence"/>
</dbReference>
<evidence type="ECO:0000313" key="5">
    <source>
        <dbReference type="Proteomes" id="UP001634394"/>
    </source>
</evidence>
<reference evidence="4 5" key="1">
    <citation type="submission" date="2024-11" db="EMBL/GenBank/DDBJ databases">
        <title>Chromosome-level genome assembly of the freshwater bivalve Anodonta woodiana.</title>
        <authorList>
            <person name="Chen X."/>
        </authorList>
    </citation>
    <scope>NUCLEOTIDE SEQUENCE [LARGE SCALE GENOMIC DNA]</scope>
    <source>
        <strain evidence="4">MN2024</strain>
        <tissue evidence="4">Gills</tissue>
    </source>
</reference>
<feature type="domain" description="Peptidase S1" evidence="3">
    <location>
        <begin position="30"/>
        <end position="234"/>
    </location>
</feature>
<dbReference type="InterPro" id="IPR043504">
    <property type="entry name" value="Peptidase_S1_PA_chymotrypsin"/>
</dbReference>
<organism evidence="4 5">
    <name type="scientific">Sinanodonta woodiana</name>
    <name type="common">Chinese pond mussel</name>
    <name type="synonym">Anodonta woodiana</name>
    <dbReference type="NCBI Taxonomy" id="1069815"/>
    <lineage>
        <taxon>Eukaryota</taxon>
        <taxon>Metazoa</taxon>
        <taxon>Spiralia</taxon>
        <taxon>Lophotrochozoa</taxon>
        <taxon>Mollusca</taxon>
        <taxon>Bivalvia</taxon>
        <taxon>Autobranchia</taxon>
        <taxon>Heteroconchia</taxon>
        <taxon>Palaeoheterodonta</taxon>
        <taxon>Unionida</taxon>
        <taxon>Unionoidea</taxon>
        <taxon>Unionidae</taxon>
        <taxon>Unioninae</taxon>
        <taxon>Sinanodonta</taxon>
    </lineage>
</organism>
<proteinExistence type="inferred from homology"/>
<dbReference type="AlphaFoldDB" id="A0ABD3XLD0"/>
<dbReference type="Pfam" id="PF00089">
    <property type="entry name" value="Trypsin"/>
    <property type="match status" value="1"/>
</dbReference>
<evidence type="ECO:0000256" key="1">
    <source>
        <dbReference type="ARBA" id="ARBA00023157"/>
    </source>
</evidence>
<sequence>MTNYPITNEYDHPSLTFPAAQCGNTVPNAIVGRAVHETRYTWLVRLKKFGGDGLCVLVDSNWVLTAASFIARDKNPSLWNVLVDNNPYGVDKFVVDISFRGEKHDIAMVKLDRGVAISEVSPACLPDYNEDFIGQTCIIFQRTETRNETTLVQVLDNVSCFRALDRQLERFELCAMVKGLDSCQSGETGPVMCQSRDRWVVVGVVHNNVTYCPDTPLLFTKVSYYLNWIQKVKQLYT</sequence>
<evidence type="ECO:0000259" key="3">
    <source>
        <dbReference type="PROSITE" id="PS50240"/>
    </source>
</evidence>
<dbReference type="InterPro" id="IPR051487">
    <property type="entry name" value="Ser/Thr_Proteases_Immune/Dev"/>
</dbReference>
<accession>A0ABD3XLD0</accession>
<protein>
    <recommendedName>
        <fullName evidence="3">Peptidase S1 domain-containing protein</fullName>
    </recommendedName>
</protein>